<evidence type="ECO:0000256" key="1">
    <source>
        <dbReference type="ARBA" id="ARBA00023015"/>
    </source>
</evidence>
<proteinExistence type="predicted"/>
<dbReference type="PROSITE" id="PS01124">
    <property type="entry name" value="HTH_ARAC_FAMILY_2"/>
    <property type="match status" value="1"/>
</dbReference>
<reference evidence="4 5" key="1">
    <citation type="submission" date="2024-09" db="EMBL/GenBank/DDBJ databases">
        <authorList>
            <person name="Makale K.P.P."/>
            <person name="Makhzoum A."/>
            <person name="Rantong G."/>
            <person name="Rahube T.O."/>
        </authorList>
    </citation>
    <scope>NUCLEOTIDE SEQUENCE [LARGE SCALE GENOMIC DNA]</scope>
    <source>
        <strain evidence="4 5">KM_D13</strain>
    </source>
</reference>
<evidence type="ECO:0000313" key="5">
    <source>
        <dbReference type="Proteomes" id="UP001575622"/>
    </source>
</evidence>
<feature type="domain" description="HTH araC/xylS-type" evidence="3">
    <location>
        <begin position="12"/>
        <end position="100"/>
    </location>
</feature>
<dbReference type="SMART" id="SM00342">
    <property type="entry name" value="HTH_ARAC"/>
    <property type="match status" value="1"/>
</dbReference>
<dbReference type="InterPro" id="IPR009057">
    <property type="entry name" value="Homeodomain-like_sf"/>
</dbReference>
<keyword evidence="2" id="KW-0804">Transcription</keyword>
<dbReference type="InterPro" id="IPR053142">
    <property type="entry name" value="PchR_regulatory_protein"/>
</dbReference>
<evidence type="ECO:0000256" key="2">
    <source>
        <dbReference type="ARBA" id="ARBA00023163"/>
    </source>
</evidence>
<comment type="caution">
    <text evidence="4">The sequence shown here is derived from an EMBL/GenBank/DDBJ whole genome shotgun (WGS) entry which is preliminary data.</text>
</comment>
<protein>
    <submittedName>
        <fullName evidence="4">Helix-turn-helix transcriptional regulator</fullName>
    </submittedName>
</protein>
<dbReference type="Pfam" id="PF12833">
    <property type="entry name" value="HTH_18"/>
    <property type="match status" value="1"/>
</dbReference>
<evidence type="ECO:0000259" key="3">
    <source>
        <dbReference type="PROSITE" id="PS01124"/>
    </source>
</evidence>
<evidence type="ECO:0000313" key="4">
    <source>
        <dbReference type="EMBL" id="MFB0840843.1"/>
    </source>
</evidence>
<dbReference type="RefSeq" id="WP_373948123.1">
    <property type="nucleotide sequence ID" value="NZ_JBHDLN010000001.1"/>
</dbReference>
<organism evidence="4 5">
    <name type="scientific">Paenibacillus oleatilyticus</name>
    <dbReference type="NCBI Taxonomy" id="2594886"/>
    <lineage>
        <taxon>Bacteria</taxon>
        <taxon>Bacillati</taxon>
        <taxon>Bacillota</taxon>
        <taxon>Bacilli</taxon>
        <taxon>Bacillales</taxon>
        <taxon>Paenibacillaceae</taxon>
        <taxon>Paenibacillus</taxon>
    </lineage>
</organism>
<keyword evidence="5" id="KW-1185">Reference proteome</keyword>
<name>A0ABV4USN5_9BACL</name>
<keyword evidence="1" id="KW-0805">Transcription regulation</keyword>
<dbReference type="InterPro" id="IPR018060">
    <property type="entry name" value="HTH_AraC"/>
</dbReference>
<dbReference type="Proteomes" id="UP001575622">
    <property type="component" value="Unassembled WGS sequence"/>
</dbReference>
<accession>A0ABV4USN5</accession>
<gene>
    <name evidence="4" type="ORF">ACEU3E_01530</name>
</gene>
<dbReference type="SUPFAM" id="SSF46689">
    <property type="entry name" value="Homeodomain-like"/>
    <property type="match status" value="1"/>
</dbReference>
<dbReference type="PANTHER" id="PTHR47893:SF1">
    <property type="entry name" value="REGULATORY PROTEIN PCHR"/>
    <property type="match status" value="1"/>
</dbReference>
<dbReference type="Gene3D" id="1.10.10.60">
    <property type="entry name" value="Homeodomain-like"/>
    <property type="match status" value="1"/>
</dbReference>
<sequence length="111" mass="12510">MHSSGREVPFASDLAQPPSLLDLSRKISLNDYNLKIGFKEVFGMTVFEFVRQQRMEKAMLLPENGTLNVSQAASLVDNFSHFAAFFKKTYGVNPSDYAEMLQKLECRVTIG</sequence>
<dbReference type="PANTHER" id="PTHR47893">
    <property type="entry name" value="REGULATORY PROTEIN PCHR"/>
    <property type="match status" value="1"/>
</dbReference>
<dbReference type="EMBL" id="JBHDLN010000001">
    <property type="protein sequence ID" value="MFB0840843.1"/>
    <property type="molecule type" value="Genomic_DNA"/>
</dbReference>